<accession>A0A9K3IKD4</accession>
<gene>
    <name evidence="1" type="ORF">HanXRQr2_Chr07g0292891</name>
</gene>
<comment type="caution">
    <text evidence="1">The sequence shown here is derived from an EMBL/GenBank/DDBJ whole genome shotgun (WGS) entry which is preliminary data.</text>
</comment>
<dbReference type="Proteomes" id="UP000215914">
    <property type="component" value="Unassembled WGS sequence"/>
</dbReference>
<dbReference type="AlphaFoldDB" id="A0A9K3IKD4"/>
<sequence length="70" mass="7484">MSFPLYNSPLVQKRTGCTPLRPWGPPSLSLLFGDCTTNTLTDLGCRKVGGATPIGKSVHRFGLPKAPRTA</sequence>
<protein>
    <submittedName>
        <fullName evidence="1">Uncharacterized protein</fullName>
    </submittedName>
</protein>
<keyword evidence="2" id="KW-1185">Reference proteome</keyword>
<evidence type="ECO:0000313" key="1">
    <source>
        <dbReference type="EMBL" id="KAF5798438.1"/>
    </source>
</evidence>
<evidence type="ECO:0000313" key="2">
    <source>
        <dbReference type="Proteomes" id="UP000215914"/>
    </source>
</evidence>
<dbReference type="Gramene" id="mRNA:HanXRQr2_Chr07g0292891">
    <property type="protein sequence ID" value="mRNA:HanXRQr2_Chr07g0292891"/>
    <property type="gene ID" value="HanXRQr2_Chr07g0292891"/>
</dbReference>
<name>A0A9K3IKD4_HELAN</name>
<reference evidence="1" key="1">
    <citation type="journal article" date="2017" name="Nature">
        <title>The sunflower genome provides insights into oil metabolism, flowering and Asterid evolution.</title>
        <authorList>
            <person name="Badouin H."/>
            <person name="Gouzy J."/>
            <person name="Grassa C.J."/>
            <person name="Murat F."/>
            <person name="Staton S.E."/>
            <person name="Cottret L."/>
            <person name="Lelandais-Briere C."/>
            <person name="Owens G.L."/>
            <person name="Carrere S."/>
            <person name="Mayjonade B."/>
            <person name="Legrand L."/>
            <person name="Gill N."/>
            <person name="Kane N.C."/>
            <person name="Bowers J.E."/>
            <person name="Hubner S."/>
            <person name="Bellec A."/>
            <person name="Berard A."/>
            <person name="Berges H."/>
            <person name="Blanchet N."/>
            <person name="Boniface M.C."/>
            <person name="Brunel D."/>
            <person name="Catrice O."/>
            <person name="Chaidir N."/>
            <person name="Claudel C."/>
            <person name="Donnadieu C."/>
            <person name="Faraut T."/>
            <person name="Fievet G."/>
            <person name="Helmstetter N."/>
            <person name="King M."/>
            <person name="Knapp S.J."/>
            <person name="Lai Z."/>
            <person name="Le Paslier M.C."/>
            <person name="Lippi Y."/>
            <person name="Lorenzon L."/>
            <person name="Mandel J.R."/>
            <person name="Marage G."/>
            <person name="Marchand G."/>
            <person name="Marquand E."/>
            <person name="Bret-Mestries E."/>
            <person name="Morien E."/>
            <person name="Nambeesan S."/>
            <person name="Nguyen T."/>
            <person name="Pegot-Espagnet P."/>
            <person name="Pouilly N."/>
            <person name="Raftis F."/>
            <person name="Sallet E."/>
            <person name="Schiex T."/>
            <person name="Thomas J."/>
            <person name="Vandecasteele C."/>
            <person name="Vares D."/>
            <person name="Vear F."/>
            <person name="Vautrin S."/>
            <person name="Crespi M."/>
            <person name="Mangin B."/>
            <person name="Burke J.M."/>
            <person name="Salse J."/>
            <person name="Munos S."/>
            <person name="Vincourt P."/>
            <person name="Rieseberg L.H."/>
            <person name="Langlade N.B."/>
        </authorList>
    </citation>
    <scope>NUCLEOTIDE SEQUENCE</scope>
    <source>
        <tissue evidence="1">Leaves</tissue>
    </source>
</reference>
<organism evidence="1 2">
    <name type="scientific">Helianthus annuus</name>
    <name type="common">Common sunflower</name>
    <dbReference type="NCBI Taxonomy" id="4232"/>
    <lineage>
        <taxon>Eukaryota</taxon>
        <taxon>Viridiplantae</taxon>
        <taxon>Streptophyta</taxon>
        <taxon>Embryophyta</taxon>
        <taxon>Tracheophyta</taxon>
        <taxon>Spermatophyta</taxon>
        <taxon>Magnoliopsida</taxon>
        <taxon>eudicotyledons</taxon>
        <taxon>Gunneridae</taxon>
        <taxon>Pentapetalae</taxon>
        <taxon>asterids</taxon>
        <taxon>campanulids</taxon>
        <taxon>Asterales</taxon>
        <taxon>Asteraceae</taxon>
        <taxon>Asteroideae</taxon>
        <taxon>Heliantheae alliance</taxon>
        <taxon>Heliantheae</taxon>
        <taxon>Helianthus</taxon>
    </lineage>
</organism>
<reference evidence="1" key="2">
    <citation type="submission" date="2020-06" db="EMBL/GenBank/DDBJ databases">
        <title>Helianthus annuus Genome sequencing and assembly Release 2.</title>
        <authorList>
            <person name="Gouzy J."/>
            <person name="Langlade N."/>
            <person name="Munos S."/>
        </authorList>
    </citation>
    <scope>NUCLEOTIDE SEQUENCE</scope>
    <source>
        <tissue evidence="1">Leaves</tissue>
    </source>
</reference>
<dbReference type="EMBL" id="MNCJ02000322">
    <property type="protein sequence ID" value="KAF5798438.1"/>
    <property type="molecule type" value="Genomic_DNA"/>
</dbReference>
<proteinExistence type="predicted"/>